<accession>A0ABC8TC03</accession>
<proteinExistence type="predicted"/>
<feature type="region of interest" description="Disordered" evidence="1">
    <location>
        <begin position="1"/>
        <end position="50"/>
    </location>
</feature>
<gene>
    <name evidence="2" type="ORF">ILEXP_LOCUS36200</name>
</gene>
<comment type="caution">
    <text evidence="2">The sequence shown here is derived from an EMBL/GenBank/DDBJ whole genome shotgun (WGS) entry which is preliminary data.</text>
</comment>
<dbReference type="EMBL" id="CAUOFW020004724">
    <property type="protein sequence ID" value="CAK9166952.1"/>
    <property type="molecule type" value="Genomic_DNA"/>
</dbReference>
<sequence>MEKKGEGFYTSSSKKTPEDPNRKQKHGESKEKGSTPLVRTKPQRIPTENKSIEKAKRLWFQVSEGVQRKKIGTVETRASSDSLGSTDFLKK</sequence>
<dbReference type="AlphaFoldDB" id="A0ABC8TC03"/>
<evidence type="ECO:0000313" key="2">
    <source>
        <dbReference type="EMBL" id="CAK9166952.1"/>
    </source>
</evidence>
<protein>
    <submittedName>
        <fullName evidence="2">Uncharacterized protein</fullName>
    </submittedName>
</protein>
<name>A0ABC8TC03_9AQUA</name>
<keyword evidence="3" id="KW-1185">Reference proteome</keyword>
<reference evidence="2 3" key="1">
    <citation type="submission" date="2024-02" db="EMBL/GenBank/DDBJ databases">
        <authorList>
            <person name="Vignale AGUSTIN F."/>
            <person name="Sosa J E."/>
            <person name="Modenutti C."/>
        </authorList>
    </citation>
    <scope>NUCLEOTIDE SEQUENCE [LARGE SCALE GENOMIC DNA]</scope>
</reference>
<evidence type="ECO:0000313" key="3">
    <source>
        <dbReference type="Proteomes" id="UP001642360"/>
    </source>
</evidence>
<feature type="compositionally biased region" description="Basic and acidic residues" evidence="1">
    <location>
        <begin position="15"/>
        <end position="33"/>
    </location>
</feature>
<evidence type="ECO:0000256" key="1">
    <source>
        <dbReference type="SAM" id="MobiDB-lite"/>
    </source>
</evidence>
<feature type="compositionally biased region" description="Polar residues" evidence="1">
    <location>
        <begin position="76"/>
        <end position="85"/>
    </location>
</feature>
<organism evidence="2 3">
    <name type="scientific">Ilex paraguariensis</name>
    <name type="common">yerba mate</name>
    <dbReference type="NCBI Taxonomy" id="185542"/>
    <lineage>
        <taxon>Eukaryota</taxon>
        <taxon>Viridiplantae</taxon>
        <taxon>Streptophyta</taxon>
        <taxon>Embryophyta</taxon>
        <taxon>Tracheophyta</taxon>
        <taxon>Spermatophyta</taxon>
        <taxon>Magnoliopsida</taxon>
        <taxon>eudicotyledons</taxon>
        <taxon>Gunneridae</taxon>
        <taxon>Pentapetalae</taxon>
        <taxon>asterids</taxon>
        <taxon>campanulids</taxon>
        <taxon>Aquifoliales</taxon>
        <taxon>Aquifoliaceae</taxon>
        <taxon>Ilex</taxon>
    </lineage>
</organism>
<dbReference type="Proteomes" id="UP001642360">
    <property type="component" value="Unassembled WGS sequence"/>
</dbReference>
<feature type="region of interest" description="Disordered" evidence="1">
    <location>
        <begin position="69"/>
        <end position="91"/>
    </location>
</feature>